<comment type="pathway">
    <text evidence="5">Cofactor biosynthesis; coenzyme A biosynthesis; CoA from (R)-pantothenate: step 5/5.</text>
</comment>
<keyword evidence="4 5" id="KW-0173">Coenzyme A biosynthesis</keyword>
<dbReference type="GO" id="GO:0004140">
    <property type="term" value="F:dephospho-CoA kinase activity"/>
    <property type="evidence" value="ECO:0007669"/>
    <property type="project" value="UniProtKB-UniRule"/>
</dbReference>
<keyword evidence="2 5" id="KW-0547">Nucleotide-binding</keyword>
<dbReference type="PANTHER" id="PTHR10695:SF46">
    <property type="entry name" value="BIFUNCTIONAL COENZYME A SYNTHASE-RELATED"/>
    <property type="match status" value="1"/>
</dbReference>
<keyword evidence="8" id="KW-1185">Reference proteome</keyword>
<comment type="catalytic activity">
    <reaction evidence="5">
        <text>3'-dephospho-CoA + ATP = ADP + CoA + H(+)</text>
        <dbReference type="Rhea" id="RHEA:18245"/>
        <dbReference type="ChEBI" id="CHEBI:15378"/>
        <dbReference type="ChEBI" id="CHEBI:30616"/>
        <dbReference type="ChEBI" id="CHEBI:57287"/>
        <dbReference type="ChEBI" id="CHEBI:57328"/>
        <dbReference type="ChEBI" id="CHEBI:456216"/>
        <dbReference type="EC" id="2.7.1.24"/>
    </reaction>
</comment>
<reference evidence="7 8" key="1">
    <citation type="submission" date="2019-03" db="EMBL/GenBank/DDBJ databases">
        <title>The complete genome sequence of Swingsia_sp. F3b2 LMG30590(T).</title>
        <authorList>
            <person name="Chua K.-O."/>
            <person name="Chan K.-G."/>
            <person name="See-Too W.-S."/>
        </authorList>
    </citation>
    <scope>NUCLEOTIDE SEQUENCE [LARGE SCALE GENOMIC DNA]</scope>
    <source>
        <strain evidence="7 8">F3b2</strain>
    </source>
</reference>
<dbReference type="EC" id="2.7.1.24" evidence="5 6"/>
<feature type="binding site" evidence="5">
    <location>
        <begin position="36"/>
        <end position="41"/>
    </location>
    <ligand>
        <name>ATP</name>
        <dbReference type="ChEBI" id="CHEBI:30616"/>
    </ligand>
</feature>
<dbReference type="RefSeq" id="WP_141442564.1">
    <property type="nucleotide sequence ID" value="NZ_CP038231.1"/>
</dbReference>
<dbReference type="NCBIfam" id="TIGR00152">
    <property type="entry name" value="dephospho-CoA kinase"/>
    <property type="match status" value="1"/>
</dbReference>
<dbReference type="EMBL" id="CP038231">
    <property type="protein sequence ID" value="QDH12921.1"/>
    <property type="molecule type" value="Genomic_DNA"/>
</dbReference>
<evidence type="ECO:0000256" key="5">
    <source>
        <dbReference type="HAMAP-Rule" id="MF_00376"/>
    </source>
</evidence>
<comment type="function">
    <text evidence="5">Catalyzes the phosphorylation of the 3'-hydroxyl group of dephosphocoenzyme A to form coenzyme A.</text>
</comment>
<keyword evidence="5" id="KW-0963">Cytoplasm</keyword>
<keyword evidence="3 5" id="KW-0067">ATP-binding</keyword>
<dbReference type="OrthoDB" id="9812943at2"/>
<dbReference type="Gene3D" id="3.40.50.300">
    <property type="entry name" value="P-loop containing nucleotide triphosphate hydrolases"/>
    <property type="match status" value="1"/>
</dbReference>
<dbReference type="AlphaFoldDB" id="A0A4Y6U964"/>
<evidence type="ECO:0000256" key="3">
    <source>
        <dbReference type="ARBA" id="ARBA00022840"/>
    </source>
</evidence>
<dbReference type="InterPro" id="IPR027417">
    <property type="entry name" value="P-loop_NTPase"/>
</dbReference>
<dbReference type="Proteomes" id="UP000318709">
    <property type="component" value="Chromosome"/>
</dbReference>
<evidence type="ECO:0000313" key="7">
    <source>
        <dbReference type="EMBL" id="QDH12921.1"/>
    </source>
</evidence>
<organism evidence="7 8">
    <name type="scientific">Formicincola oecophyllae</name>
    <dbReference type="NCBI Taxonomy" id="2558361"/>
    <lineage>
        <taxon>Bacteria</taxon>
        <taxon>Pseudomonadati</taxon>
        <taxon>Pseudomonadota</taxon>
        <taxon>Alphaproteobacteria</taxon>
        <taxon>Acetobacterales</taxon>
        <taxon>Acetobacteraceae</taxon>
        <taxon>Formicincola</taxon>
    </lineage>
</organism>
<keyword evidence="5 7" id="KW-0808">Transferase</keyword>
<evidence type="ECO:0000313" key="8">
    <source>
        <dbReference type="Proteomes" id="UP000318709"/>
    </source>
</evidence>
<protein>
    <recommendedName>
        <fullName evidence="5 6">Dephospho-CoA kinase</fullName>
        <ecNumber evidence="5 6">2.7.1.24</ecNumber>
    </recommendedName>
    <alternativeName>
        <fullName evidence="5">Dephosphocoenzyme A kinase</fullName>
    </alternativeName>
</protein>
<sequence>MPQALNERAKATPAQQGSLANHHAGTLVLGLTGAMAAGKSTLAAWFKARHVPVFDADATVRALRTPGQPGALGVARILPAVMAPGGGVDMALLRAHLKAHPEMLPQLEGIFHPLVAQARRRFIKRCVGQGAKLCVLDIPLLWETGADKDCDGVMVADAPLDVRLARLAQRAAQGGMAVDQARALMARQTSPAEARARANWVVDTGGSVAHAGSQLEAFMNGLCN</sequence>
<keyword evidence="5 7" id="KW-0418">Kinase</keyword>
<evidence type="ECO:0000256" key="4">
    <source>
        <dbReference type="ARBA" id="ARBA00022993"/>
    </source>
</evidence>
<gene>
    <name evidence="5 7" type="primary">coaE</name>
    <name evidence="7" type="ORF">E3E12_00435</name>
</gene>
<proteinExistence type="inferred from homology"/>
<evidence type="ECO:0000256" key="6">
    <source>
        <dbReference type="NCBIfam" id="TIGR00152"/>
    </source>
</evidence>
<comment type="similarity">
    <text evidence="1 5">Belongs to the CoaE family.</text>
</comment>
<dbReference type="UniPathway" id="UPA00241">
    <property type="reaction ID" value="UER00356"/>
</dbReference>
<dbReference type="KEGG" id="swf:E3E12_00435"/>
<dbReference type="SUPFAM" id="SSF52540">
    <property type="entry name" value="P-loop containing nucleoside triphosphate hydrolases"/>
    <property type="match status" value="1"/>
</dbReference>
<dbReference type="GO" id="GO:0005737">
    <property type="term" value="C:cytoplasm"/>
    <property type="evidence" value="ECO:0007669"/>
    <property type="project" value="UniProtKB-SubCell"/>
</dbReference>
<dbReference type="GO" id="GO:0015937">
    <property type="term" value="P:coenzyme A biosynthetic process"/>
    <property type="evidence" value="ECO:0007669"/>
    <property type="project" value="UniProtKB-UniRule"/>
</dbReference>
<accession>A0A4Y6U964</accession>
<dbReference type="CDD" id="cd02022">
    <property type="entry name" value="DPCK"/>
    <property type="match status" value="1"/>
</dbReference>
<comment type="subcellular location">
    <subcellularLocation>
        <location evidence="5">Cytoplasm</location>
    </subcellularLocation>
</comment>
<dbReference type="PANTHER" id="PTHR10695">
    <property type="entry name" value="DEPHOSPHO-COA KINASE-RELATED"/>
    <property type="match status" value="1"/>
</dbReference>
<dbReference type="HAMAP" id="MF_00376">
    <property type="entry name" value="Dephospho_CoA_kinase"/>
    <property type="match status" value="1"/>
</dbReference>
<dbReference type="Pfam" id="PF01121">
    <property type="entry name" value="CoaE"/>
    <property type="match status" value="1"/>
</dbReference>
<dbReference type="PROSITE" id="PS51219">
    <property type="entry name" value="DPCK"/>
    <property type="match status" value="1"/>
</dbReference>
<dbReference type="GO" id="GO:0005524">
    <property type="term" value="F:ATP binding"/>
    <property type="evidence" value="ECO:0007669"/>
    <property type="project" value="UniProtKB-UniRule"/>
</dbReference>
<dbReference type="InterPro" id="IPR001977">
    <property type="entry name" value="Depp_CoAkinase"/>
</dbReference>
<name>A0A4Y6U964_9PROT</name>
<evidence type="ECO:0000256" key="1">
    <source>
        <dbReference type="ARBA" id="ARBA00009018"/>
    </source>
</evidence>
<evidence type="ECO:0000256" key="2">
    <source>
        <dbReference type="ARBA" id="ARBA00022741"/>
    </source>
</evidence>